<name>A0A9P8UXX2_9PEZI</name>
<dbReference type="AlphaFoldDB" id="A0A9P8UXX2"/>
<proteinExistence type="predicted"/>
<evidence type="ECO:0000313" key="6">
    <source>
        <dbReference type="Proteomes" id="UP000758603"/>
    </source>
</evidence>
<feature type="region of interest" description="Disordered" evidence="3">
    <location>
        <begin position="106"/>
        <end position="246"/>
    </location>
</feature>
<feature type="domain" description="RRM" evidence="4">
    <location>
        <begin position="38"/>
        <end position="115"/>
    </location>
</feature>
<reference evidence="5" key="1">
    <citation type="journal article" date="2021" name="Nat. Commun.">
        <title>Genetic determinants of endophytism in the Arabidopsis root mycobiome.</title>
        <authorList>
            <person name="Mesny F."/>
            <person name="Miyauchi S."/>
            <person name="Thiergart T."/>
            <person name="Pickel B."/>
            <person name="Atanasova L."/>
            <person name="Karlsson M."/>
            <person name="Huettel B."/>
            <person name="Barry K.W."/>
            <person name="Haridas S."/>
            <person name="Chen C."/>
            <person name="Bauer D."/>
            <person name="Andreopoulos W."/>
            <person name="Pangilinan J."/>
            <person name="LaButti K."/>
            <person name="Riley R."/>
            <person name="Lipzen A."/>
            <person name="Clum A."/>
            <person name="Drula E."/>
            <person name="Henrissat B."/>
            <person name="Kohler A."/>
            <person name="Grigoriev I.V."/>
            <person name="Martin F.M."/>
            <person name="Hacquard S."/>
        </authorList>
    </citation>
    <scope>NUCLEOTIDE SEQUENCE</scope>
    <source>
        <strain evidence="5">MPI-SDFR-AT-0073</strain>
    </source>
</reference>
<evidence type="ECO:0000256" key="3">
    <source>
        <dbReference type="SAM" id="MobiDB-lite"/>
    </source>
</evidence>
<keyword evidence="6" id="KW-1185">Reference proteome</keyword>
<dbReference type="OrthoDB" id="5382468at2759"/>
<dbReference type="PROSITE" id="PS50102">
    <property type="entry name" value="RRM"/>
    <property type="match status" value="1"/>
</dbReference>
<sequence length="246" mass="27238">MDSEWVHDRFEESHSNNRPRNPRRRSPGPSSRDDVRGAKIKVENLHWDLSKTDLEGLFGRIGPLVKVELIYDRAGRSEGLAYITYEEYQDAKEAVREFDGANAKGQPIRLSIMPSGPRRNPFDTAQLPGRSLADRITAPGGRSRSYSPEVDRGIDRYVPAGGRRSRSPISRGRRGGRRPGQRREGGPQNPREGGDGGERKGRQGKPRKTQEELDAEMADYFGTGNDAPAAQASETPAGGDDVDMIE</sequence>
<dbReference type="InterPro" id="IPR051229">
    <property type="entry name" value="ALYREF_mRNA_export"/>
</dbReference>
<dbReference type="CDD" id="cd12418">
    <property type="entry name" value="RRM_Aly_REF_like"/>
    <property type="match status" value="1"/>
</dbReference>
<feature type="region of interest" description="Disordered" evidence="3">
    <location>
        <begin position="1"/>
        <end position="37"/>
    </location>
</feature>
<evidence type="ECO:0000313" key="5">
    <source>
        <dbReference type="EMBL" id="KAH6660566.1"/>
    </source>
</evidence>
<dbReference type="Gene3D" id="3.30.70.330">
    <property type="match status" value="1"/>
</dbReference>
<dbReference type="GO" id="GO:0003729">
    <property type="term" value="F:mRNA binding"/>
    <property type="evidence" value="ECO:0007669"/>
    <property type="project" value="TreeGrafter"/>
</dbReference>
<dbReference type="InterPro" id="IPR025715">
    <property type="entry name" value="FoP_C"/>
</dbReference>
<feature type="compositionally biased region" description="Basic and acidic residues" evidence="3">
    <location>
        <begin position="1"/>
        <end position="15"/>
    </location>
</feature>
<keyword evidence="1 2" id="KW-0694">RNA-binding</keyword>
<dbReference type="InterPro" id="IPR035979">
    <property type="entry name" value="RBD_domain_sf"/>
</dbReference>
<dbReference type="SUPFAM" id="SSF54928">
    <property type="entry name" value="RNA-binding domain, RBD"/>
    <property type="match status" value="1"/>
</dbReference>
<evidence type="ECO:0000259" key="4">
    <source>
        <dbReference type="PROSITE" id="PS50102"/>
    </source>
</evidence>
<dbReference type="SMART" id="SM01218">
    <property type="entry name" value="FoP_duplication"/>
    <property type="match status" value="1"/>
</dbReference>
<comment type="caution">
    <text evidence="5">The sequence shown here is derived from an EMBL/GenBank/DDBJ whole genome shotgun (WGS) entry which is preliminary data.</text>
</comment>
<feature type="compositionally biased region" description="Basic and acidic residues" evidence="3">
    <location>
        <begin position="192"/>
        <end position="201"/>
    </location>
</feature>
<feature type="compositionally biased region" description="Basic residues" evidence="3">
    <location>
        <begin position="163"/>
        <end position="180"/>
    </location>
</feature>
<accession>A0A9P8UXX2</accession>
<dbReference type="Pfam" id="PF00076">
    <property type="entry name" value="RRM_1"/>
    <property type="match status" value="1"/>
</dbReference>
<dbReference type="Proteomes" id="UP000758603">
    <property type="component" value="Unassembled WGS sequence"/>
</dbReference>
<dbReference type="EMBL" id="JAGPXC010000001">
    <property type="protein sequence ID" value="KAH6660566.1"/>
    <property type="molecule type" value="Genomic_DNA"/>
</dbReference>
<evidence type="ECO:0000256" key="2">
    <source>
        <dbReference type="PROSITE-ProRule" id="PRU00176"/>
    </source>
</evidence>
<organism evidence="5 6">
    <name type="scientific">Truncatella angustata</name>
    <dbReference type="NCBI Taxonomy" id="152316"/>
    <lineage>
        <taxon>Eukaryota</taxon>
        <taxon>Fungi</taxon>
        <taxon>Dikarya</taxon>
        <taxon>Ascomycota</taxon>
        <taxon>Pezizomycotina</taxon>
        <taxon>Sordariomycetes</taxon>
        <taxon>Xylariomycetidae</taxon>
        <taxon>Amphisphaeriales</taxon>
        <taxon>Sporocadaceae</taxon>
        <taxon>Truncatella</taxon>
    </lineage>
</organism>
<dbReference type="InterPro" id="IPR000504">
    <property type="entry name" value="RRM_dom"/>
</dbReference>
<gene>
    <name evidence="5" type="ORF">BKA67DRAFT_56483</name>
</gene>
<evidence type="ECO:0000256" key="1">
    <source>
        <dbReference type="ARBA" id="ARBA00022884"/>
    </source>
</evidence>
<dbReference type="InterPro" id="IPR012677">
    <property type="entry name" value="Nucleotide-bd_a/b_plait_sf"/>
</dbReference>
<dbReference type="SMART" id="SM00360">
    <property type="entry name" value="RRM"/>
    <property type="match status" value="1"/>
</dbReference>
<dbReference type="PANTHER" id="PTHR19965">
    <property type="entry name" value="RNA AND EXPORT FACTOR BINDING PROTEIN"/>
    <property type="match status" value="1"/>
</dbReference>
<protein>
    <recommendedName>
        <fullName evidence="4">RRM domain-containing protein</fullName>
    </recommendedName>
</protein>
<dbReference type="RefSeq" id="XP_045964697.1">
    <property type="nucleotide sequence ID" value="XM_046102774.1"/>
</dbReference>
<dbReference type="GeneID" id="70131666"/>
<dbReference type="GO" id="GO:0005634">
    <property type="term" value="C:nucleus"/>
    <property type="evidence" value="ECO:0007669"/>
    <property type="project" value="TreeGrafter"/>
</dbReference>
<dbReference type="PANTHER" id="PTHR19965:SF82">
    <property type="entry name" value="THO COMPLEX SUBUNIT 4"/>
    <property type="match status" value="1"/>
</dbReference>